<dbReference type="Pfam" id="PF13673">
    <property type="entry name" value="Acetyltransf_10"/>
    <property type="match status" value="1"/>
</dbReference>
<dbReference type="PANTHER" id="PTHR43451:SF1">
    <property type="entry name" value="ACETYLTRANSFERASE"/>
    <property type="match status" value="1"/>
</dbReference>
<feature type="domain" description="N-acetyltransferase" evidence="1">
    <location>
        <begin position="1"/>
        <end position="155"/>
    </location>
</feature>
<dbReference type="AlphaFoldDB" id="A0A1Y5RQI0"/>
<dbReference type="EMBL" id="FWFT01000001">
    <property type="protein sequence ID" value="SLN22085.1"/>
    <property type="molecule type" value="Genomic_DNA"/>
</dbReference>
<name>A0A1Y5RQI0_9RHOB</name>
<evidence type="ECO:0000313" key="3">
    <source>
        <dbReference type="Proteomes" id="UP000193623"/>
    </source>
</evidence>
<evidence type="ECO:0000259" key="1">
    <source>
        <dbReference type="PROSITE" id="PS51186"/>
    </source>
</evidence>
<sequence length="155" mass="16907">MDIRSYEAADAGALAQVFYAAVQIGAAEVFTKAQRDAWAPRPPTAEDWAKRLDRLETVVAHGATGPIGFMSVNLDDGDLDLAFVAPEERGTGVAAALYAVIEGRARSAGLRRLQCHASPMARRFFERAGWTVVRPNPVARRGVVLDNWVMEKQLV</sequence>
<gene>
    <name evidence="2" type="primary">yafP</name>
    <name evidence="2" type="ORF">PSJ8397_00875</name>
</gene>
<dbReference type="CDD" id="cd04301">
    <property type="entry name" value="NAT_SF"/>
    <property type="match status" value="1"/>
</dbReference>
<dbReference type="InterPro" id="IPR000182">
    <property type="entry name" value="GNAT_dom"/>
</dbReference>
<keyword evidence="2" id="KW-0012">Acyltransferase</keyword>
<dbReference type="EC" id="2.3.1.-" evidence="2"/>
<dbReference type="Proteomes" id="UP000193623">
    <property type="component" value="Unassembled WGS sequence"/>
</dbReference>
<dbReference type="SUPFAM" id="SSF55729">
    <property type="entry name" value="Acyl-CoA N-acyltransferases (Nat)"/>
    <property type="match status" value="1"/>
</dbReference>
<accession>A0A1Y5RQI0</accession>
<reference evidence="2 3" key="1">
    <citation type="submission" date="2017-03" db="EMBL/GenBank/DDBJ databases">
        <authorList>
            <person name="Afonso C.L."/>
            <person name="Miller P.J."/>
            <person name="Scott M.A."/>
            <person name="Spackman E."/>
            <person name="Goraichik I."/>
            <person name="Dimitrov K.M."/>
            <person name="Suarez D.L."/>
            <person name="Swayne D.E."/>
        </authorList>
    </citation>
    <scope>NUCLEOTIDE SEQUENCE [LARGE SCALE GENOMIC DNA]</scope>
    <source>
        <strain evidence="2 3">CECT 8397</strain>
    </source>
</reference>
<dbReference type="PANTHER" id="PTHR43451">
    <property type="entry name" value="ACETYLTRANSFERASE (GNAT) FAMILY PROTEIN"/>
    <property type="match status" value="1"/>
</dbReference>
<dbReference type="RefSeq" id="WP_085863281.1">
    <property type="nucleotide sequence ID" value="NZ_FWFT01000001.1"/>
</dbReference>
<dbReference type="Gene3D" id="3.40.630.30">
    <property type="match status" value="1"/>
</dbReference>
<keyword evidence="2" id="KW-0808">Transferase</keyword>
<dbReference type="InterPro" id="IPR016181">
    <property type="entry name" value="Acyl_CoA_acyltransferase"/>
</dbReference>
<dbReference type="PROSITE" id="PS51186">
    <property type="entry name" value="GNAT"/>
    <property type="match status" value="1"/>
</dbReference>
<evidence type="ECO:0000313" key="2">
    <source>
        <dbReference type="EMBL" id="SLN22085.1"/>
    </source>
</evidence>
<dbReference type="InterPro" id="IPR052564">
    <property type="entry name" value="N-acetyltrans/Recomb-assoc"/>
</dbReference>
<organism evidence="2 3">
    <name type="scientific">Pseudooctadecabacter jejudonensis</name>
    <dbReference type="NCBI Taxonomy" id="1391910"/>
    <lineage>
        <taxon>Bacteria</taxon>
        <taxon>Pseudomonadati</taxon>
        <taxon>Pseudomonadota</taxon>
        <taxon>Alphaproteobacteria</taxon>
        <taxon>Rhodobacterales</taxon>
        <taxon>Paracoccaceae</taxon>
        <taxon>Pseudooctadecabacter</taxon>
    </lineage>
</organism>
<dbReference type="GO" id="GO:0016747">
    <property type="term" value="F:acyltransferase activity, transferring groups other than amino-acyl groups"/>
    <property type="evidence" value="ECO:0007669"/>
    <property type="project" value="InterPro"/>
</dbReference>
<protein>
    <submittedName>
        <fullName evidence="2">Putative N-acetyltransferase YafP</fullName>
        <ecNumber evidence="2">2.3.1.-</ecNumber>
    </submittedName>
</protein>
<keyword evidence="3" id="KW-1185">Reference proteome</keyword>
<proteinExistence type="predicted"/>
<dbReference type="OrthoDB" id="9789081at2"/>